<dbReference type="SUPFAM" id="SSF90123">
    <property type="entry name" value="ABC transporter transmembrane region"/>
    <property type="match status" value="1"/>
</dbReference>
<evidence type="ECO:0000256" key="4">
    <source>
        <dbReference type="ARBA" id="ARBA00022840"/>
    </source>
</evidence>
<evidence type="ECO:0000259" key="9">
    <source>
        <dbReference type="PROSITE" id="PS50929"/>
    </source>
</evidence>
<comment type="caution">
    <text evidence="10">The sequence shown here is derived from an EMBL/GenBank/DDBJ whole genome shotgun (WGS) entry which is preliminary data.</text>
</comment>
<organism evidence="10 11">
    <name type="scientific">Kineosporia mesophila</name>
    <dbReference type="NCBI Taxonomy" id="566012"/>
    <lineage>
        <taxon>Bacteria</taxon>
        <taxon>Bacillati</taxon>
        <taxon>Actinomycetota</taxon>
        <taxon>Actinomycetes</taxon>
        <taxon>Kineosporiales</taxon>
        <taxon>Kineosporiaceae</taxon>
        <taxon>Kineosporia</taxon>
    </lineage>
</organism>
<keyword evidence="6 7" id="KW-0472">Membrane</keyword>
<evidence type="ECO:0000313" key="10">
    <source>
        <dbReference type="EMBL" id="GAA3598453.1"/>
    </source>
</evidence>
<dbReference type="PROSITE" id="PS50893">
    <property type="entry name" value="ABC_TRANSPORTER_2"/>
    <property type="match status" value="1"/>
</dbReference>
<dbReference type="PROSITE" id="PS50929">
    <property type="entry name" value="ABC_TM1F"/>
    <property type="match status" value="1"/>
</dbReference>
<evidence type="ECO:0000256" key="2">
    <source>
        <dbReference type="ARBA" id="ARBA00022692"/>
    </source>
</evidence>
<keyword evidence="3" id="KW-0547">Nucleotide-binding</keyword>
<keyword evidence="2 7" id="KW-0812">Transmembrane</keyword>
<evidence type="ECO:0000313" key="11">
    <source>
        <dbReference type="Proteomes" id="UP001501074"/>
    </source>
</evidence>
<dbReference type="InterPro" id="IPR011527">
    <property type="entry name" value="ABC1_TM_dom"/>
</dbReference>
<evidence type="ECO:0000256" key="1">
    <source>
        <dbReference type="ARBA" id="ARBA00004651"/>
    </source>
</evidence>
<proteinExistence type="predicted"/>
<evidence type="ECO:0000256" key="5">
    <source>
        <dbReference type="ARBA" id="ARBA00022989"/>
    </source>
</evidence>
<dbReference type="Gene3D" id="3.40.50.300">
    <property type="entry name" value="P-loop containing nucleotide triphosphate hydrolases"/>
    <property type="match status" value="1"/>
</dbReference>
<reference evidence="11" key="1">
    <citation type="journal article" date="2019" name="Int. J. Syst. Evol. Microbiol.">
        <title>The Global Catalogue of Microorganisms (GCM) 10K type strain sequencing project: providing services to taxonomists for standard genome sequencing and annotation.</title>
        <authorList>
            <consortium name="The Broad Institute Genomics Platform"/>
            <consortium name="The Broad Institute Genome Sequencing Center for Infectious Disease"/>
            <person name="Wu L."/>
            <person name="Ma J."/>
        </authorList>
    </citation>
    <scope>NUCLEOTIDE SEQUENCE [LARGE SCALE GENOMIC DNA]</scope>
    <source>
        <strain evidence="11">JCM 16902</strain>
    </source>
</reference>
<evidence type="ECO:0000256" key="6">
    <source>
        <dbReference type="ARBA" id="ARBA00023136"/>
    </source>
</evidence>
<dbReference type="EMBL" id="BAAAZO010000002">
    <property type="protein sequence ID" value="GAA3598453.1"/>
    <property type="molecule type" value="Genomic_DNA"/>
</dbReference>
<comment type="subcellular location">
    <subcellularLocation>
        <location evidence="1">Cell membrane</location>
        <topology evidence="1">Multi-pass membrane protein</topology>
    </subcellularLocation>
</comment>
<feature type="transmembrane region" description="Helical" evidence="7">
    <location>
        <begin position="137"/>
        <end position="157"/>
    </location>
</feature>
<feature type="transmembrane region" description="Helical" evidence="7">
    <location>
        <begin position="247"/>
        <end position="270"/>
    </location>
</feature>
<keyword evidence="11" id="KW-1185">Reference proteome</keyword>
<evidence type="ECO:0000256" key="7">
    <source>
        <dbReference type="SAM" id="Phobius"/>
    </source>
</evidence>
<dbReference type="PANTHER" id="PTHR24221">
    <property type="entry name" value="ATP-BINDING CASSETTE SUB-FAMILY B"/>
    <property type="match status" value="1"/>
</dbReference>
<dbReference type="InterPro" id="IPR003439">
    <property type="entry name" value="ABC_transporter-like_ATP-bd"/>
</dbReference>
<dbReference type="InterPro" id="IPR027417">
    <property type="entry name" value="P-loop_NTPase"/>
</dbReference>
<name>A0ABP6Z6V5_9ACTN</name>
<feature type="transmembrane region" description="Helical" evidence="7">
    <location>
        <begin position="163"/>
        <end position="181"/>
    </location>
</feature>
<feature type="transmembrane region" description="Helical" evidence="7">
    <location>
        <begin position="25"/>
        <end position="48"/>
    </location>
</feature>
<feature type="transmembrane region" description="Helical" evidence="7">
    <location>
        <begin position="60"/>
        <end position="82"/>
    </location>
</feature>
<gene>
    <name evidence="10" type="ORF">GCM10022223_12240</name>
</gene>
<dbReference type="RefSeq" id="WP_231485973.1">
    <property type="nucleotide sequence ID" value="NZ_BAAAZO010000002.1"/>
</dbReference>
<evidence type="ECO:0000256" key="3">
    <source>
        <dbReference type="ARBA" id="ARBA00022741"/>
    </source>
</evidence>
<dbReference type="PANTHER" id="PTHR24221:SF646">
    <property type="entry name" value="HAEMOLYSIN SECRETION ATP-BINDING PROTEIN"/>
    <property type="match status" value="1"/>
</dbReference>
<accession>A0ABP6Z6V5</accession>
<keyword evidence="4 10" id="KW-0067">ATP-binding</keyword>
<dbReference type="Pfam" id="PF00005">
    <property type="entry name" value="ABC_tran"/>
    <property type="match status" value="1"/>
</dbReference>
<sequence>MRTRGVIAAAHRILGAAWSQDRSRIVVAALLMIGGALAAPALAVALAWTTGRFLAGDRAGAAGAGAVVAILAVITLTAAHFAHLYYFEISEQAELAFDQELAAASNGTAGVAHQERPEQADALTVLQRESRQFQAGLEALLSALGLIPAMLLTAVLLARVNPVLLLLPLAVLPPLFTARVAERITDRGRGASSEGTRLALNLFHLATAPRHGGELRIFALRDELGRRHERAWSQAMGRLWRAQARAALVRAAGQLVFIAAYALAVLLAVRASLAGDRPLGDVVLVIALAVQVNVQVTTAVTLSQNLSRIATAQDRLEDLKELAAQDSPRQEGHPVPDRLTHGIDLEAVGFTYPGATSPVLHDVSLHLPAGHTVAVVGENGAGKSTLVKLLLGLYRPDAGRITVDGTDRRDLPTQDWRERTSAGFQDFVRYEFTLGDAVGVGDLPHRDDPAAVGAALDRARALDVLTAVPDGAATRLGASHDGSDLSGGQWQKVATARAFMRPDPLLLVLDEPSSALDAASEDALFEQYAVTARRVGEAVGAVTVLISHRFSTVRSADLIVVLGHGTVAESGTHEELMGAGGTYAQLYRLQSHAYR</sequence>
<dbReference type="Gene3D" id="1.20.1560.10">
    <property type="entry name" value="ABC transporter type 1, transmembrane domain"/>
    <property type="match status" value="1"/>
</dbReference>
<dbReference type="GO" id="GO:0005524">
    <property type="term" value="F:ATP binding"/>
    <property type="evidence" value="ECO:0007669"/>
    <property type="project" value="UniProtKB-KW"/>
</dbReference>
<dbReference type="InterPro" id="IPR036640">
    <property type="entry name" value="ABC1_TM_sf"/>
</dbReference>
<dbReference type="SMART" id="SM00382">
    <property type="entry name" value="AAA"/>
    <property type="match status" value="1"/>
</dbReference>
<dbReference type="SUPFAM" id="SSF52540">
    <property type="entry name" value="P-loop containing nucleoside triphosphate hydrolases"/>
    <property type="match status" value="1"/>
</dbReference>
<dbReference type="Proteomes" id="UP001501074">
    <property type="component" value="Unassembled WGS sequence"/>
</dbReference>
<feature type="domain" description="ABC transporter" evidence="8">
    <location>
        <begin position="343"/>
        <end position="589"/>
    </location>
</feature>
<protein>
    <submittedName>
        <fullName evidence="10">ABC transporter ATP-binding protein</fullName>
    </submittedName>
</protein>
<dbReference type="InterPro" id="IPR003593">
    <property type="entry name" value="AAA+_ATPase"/>
</dbReference>
<keyword evidence="5 7" id="KW-1133">Transmembrane helix</keyword>
<dbReference type="InterPro" id="IPR039421">
    <property type="entry name" value="Type_1_exporter"/>
</dbReference>
<evidence type="ECO:0000259" key="8">
    <source>
        <dbReference type="PROSITE" id="PS50893"/>
    </source>
</evidence>
<feature type="domain" description="ABC transmembrane type-1" evidence="9">
    <location>
        <begin position="26"/>
        <end position="308"/>
    </location>
</feature>